<proteinExistence type="predicted"/>
<organism evidence="1">
    <name type="scientific">Rhizophagus irregularis (strain DAOM 181602 / DAOM 197198 / MUCL 43194)</name>
    <name type="common">Arbuscular mycorrhizal fungus</name>
    <name type="synonym">Glomus intraradices</name>
    <dbReference type="NCBI Taxonomy" id="747089"/>
    <lineage>
        <taxon>Eukaryota</taxon>
        <taxon>Fungi</taxon>
        <taxon>Fungi incertae sedis</taxon>
        <taxon>Mucoromycota</taxon>
        <taxon>Glomeromycotina</taxon>
        <taxon>Glomeromycetes</taxon>
        <taxon>Glomerales</taxon>
        <taxon>Glomeraceae</taxon>
        <taxon>Rhizophagus</taxon>
    </lineage>
</organism>
<reference evidence="1" key="1">
    <citation type="submission" date="2013-07" db="EMBL/GenBank/DDBJ databases">
        <title>The genome of an arbuscular mycorrhizal fungus provides insights into the evolution of the oldest plant symbiosis.</title>
        <authorList>
            <consortium name="DOE Joint Genome Institute"/>
            <person name="Tisserant E."/>
            <person name="Malbreil M."/>
            <person name="Kuo A."/>
            <person name="Kohler A."/>
            <person name="Symeonidi A."/>
            <person name="Balestrini R."/>
            <person name="Charron P."/>
            <person name="Duensing N."/>
            <person name="Frei-dit-Frey N."/>
            <person name="Gianinazzi-Pearson V."/>
            <person name="Gilbert B."/>
            <person name="Handa Y."/>
            <person name="Hijri M."/>
            <person name="Kaul R."/>
            <person name="Kawaguchi M."/>
            <person name="Krajinski F."/>
            <person name="Lammers P."/>
            <person name="Lapierre D."/>
            <person name="Masclaux F.G."/>
            <person name="Murat C."/>
            <person name="Morin E."/>
            <person name="Ndikumana S."/>
            <person name="Pagni M."/>
            <person name="Petitpierre D."/>
            <person name="Requena N."/>
            <person name="Rosikiewicz P."/>
            <person name="Riley R."/>
            <person name="Saito K."/>
            <person name="San Clemente H."/>
            <person name="Shapiro H."/>
            <person name="van Tuinen D."/>
            <person name="Becard G."/>
            <person name="Bonfante P."/>
            <person name="Paszkowski U."/>
            <person name="Shachar-Hill Y."/>
            <person name="Young J.P."/>
            <person name="Sanders I.R."/>
            <person name="Henrissat B."/>
            <person name="Rensing S.A."/>
            <person name="Grigoriev I.V."/>
            <person name="Corradi N."/>
            <person name="Roux C."/>
            <person name="Martin F."/>
        </authorList>
    </citation>
    <scope>NUCLEOTIDE SEQUENCE</scope>
    <source>
        <strain evidence="1">DAOM 197198</strain>
    </source>
</reference>
<protein>
    <recommendedName>
        <fullName evidence="2">Reverse transcriptase domain-containing protein</fullName>
    </recommendedName>
</protein>
<accession>U9UIA3</accession>
<gene>
    <name evidence="1" type="ORF">GLOINDRAFT_23985</name>
</gene>
<evidence type="ECO:0008006" key="2">
    <source>
        <dbReference type="Google" id="ProtNLM"/>
    </source>
</evidence>
<evidence type="ECO:0000313" key="1">
    <source>
        <dbReference type="EMBL" id="ESA15346.1"/>
    </source>
</evidence>
<dbReference type="HOGENOM" id="CLU_002435_10_0_1"/>
<dbReference type="EMBL" id="KI282080">
    <property type="protein sequence ID" value="ESA15346.1"/>
    <property type="molecule type" value="Genomic_DNA"/>
</dbReference>
<dbReference type="AlphaFoldDB" id="U9UIA3"/>
<sequence length="239" mass="28017">MQCGIDQGEIILLLLWIIYYDPLLTKIKNSNLGYDIDGVKVNNIYENVEEKINFNFPGLAKKYIPESLSLSFGKSIVNIKPTSKKGSIRLLGVWFNAFNRRNHVIDQIKNEINNCCDSMILRKKLTDKQMAFIFNVLIIPRIEYRAQLIILSEYECNKIMAKFRILFKHKLKFMKTTPNSIVHLKEMFNVKNIEDNQLQAKTTNFILQINDKNELGMITKIRLYNLQQLVYQNVKDSKF</sequence>
<name>U9UIA3_RHIID</name>
<dbReference type="eggNOG" id="ENOG502ST5I">
    <property type="taxonomic scope" value="Eukaryota"/>
</dbReference>